<organism evidence="1 2">
    <name type="scientific">Cutibacterium granulosum TM11</name>
    <dbReference type="NCBI Taxonomy" id="1292373"/>
    <lineage>
        <taxon>Bacteria</taxon>
        <taxon>Bacillati</taxon>
        <taxon>Actinomycetota</taxon>
        <taxon>Actinomycetes</taxon>
        <taxon>Propionibacteriales</taxon>
        <taxon>Propionibacteriaceae</taxon>
        <taxon>Cutibacterium</taxon>
    </lineage>
</organism>
<proteinExistence type="predicted"/>
<sequence length="250" mass="28583">MTTPSGDEAQTSDESSDDWRNDPSQHPRQLPHRDQPGPAPHPPRRHRRRQQPPHRQEKITNDALEQQYRRAPLDGLIIGTIVGAFWILMTLGIYMFQTRGSEYYREDLASECSPYFVMSFVFPAVGWLTGSWERATVPYLEQGAVKQKFRWIGAAMAALCGTALLIISFVSGSIIKVYSFNQAPLIYLFYTIQVFVFTLVGWMLGDAQTSLRTSRKYVIPKMCLEMMSALIMSATLSMVVIYALVYLWWN</sequence>
<dbReference type="EMBL" id="AOST01000016">
    <property type="protein sequence ID" value="ERF67683.1"/>
    <property type="molecule type" value="Genomic_DNA"/>
</dbReference>
<comment type="caution">
    <text evidence="1">The sequence shown here is derived from an EMBL/GenBank/DDBJ whole genome shotgun (WGS) entry which is preliminary data.</text>
</comment>
<name>A0ACB4UQT2_9ACTN</name>
<keyword evidence="2" id="KW-1185">Reference proteome</keyword>
<dbReference type="Proteomes" id="UP000053711">
    <property type="component" value="Unassembled WGS sequence"/>
</dbReference>
<protein>
    <submittedName>
        <fullName evidence="1">Uncharacterized protein</fullName>
    </submittedName>
</protein>
<gene>
    <name evidence="1" type="ORF">H640_01648</name>
</gene>
<reference evidence="1 2" key="1">
    <citation type="journal article" date="2013" name="BMC Genomics">
        <title>Comparative genomics reveals distinct host-interacting traits of three major human-associated propionibacteria.</title>
        <authorList>
            <person name="Mak T.N."/>
            <person name="Schmid M."/>
            <person name="Brzuszkiewicz E."/>
            <person name="Zeng G."/>
            <person name="Meyer R."/>
            <person name="Sfanos K.S."/>
            <person name="Brinkmann V."/>
            <person name="Meyer T.F."/>
            <person name="Bruggemann H."/>
        </authorList>
    </citation>
    <scope>NUCLEOTIDE SEQUENCE [LARGE SCALE GENOMIC DNA]</scope>
    <source>
        <strain evidence="1 2">TM11</strain>
    </source>
</reference>
<evidence type="ECO:0000313" key="2">
    <source>
        <dbReference type="Proteomes" id="UP000053711"/>
    </source>
</evidence>
<accession>A0ACB4UQT2</accession>
<evidence type="ECO:0000313" key="1">
    <source>
        <dbReference type="EMBL" id="ERF67683.1"/>
    </source>
</evidence>